<proteinExistence type="predicted"/>
<protein>
    <submittedName>
        <fullName evidence="1">Uncharacterized protein</fullName>
    </submittedName>
</protein>
<organism evidence="1 2">
    <name type="scientific">Nezara viridula</name>
    <name type="common">Southern green stink bug</name>
    <name type="synonym">Cimex viridulus</name>
    <dbReference type="NCBI Taxonomy" id="85310"/>
    <lineage>
        <taxon>Eukaryota</taxon>
        <taxon>Metazoa</taxon>
        <taxon>Ecdysozoa</taxon>
        <taxon>Arthropoda</taxon>
        <taxon>Hexapoda</taxon>
        <taxon>Insecta</taxon>
        <taxon>Pterygota</taxon>
        <taxon>Neoptera</taxon>
        <taxon>Paraneoptera</taxon>
        <taxon>Hemiptera</taxon>
        <taxon>Heteroptera</taxon>
        <taxon>Panheteroptera</taxon>
        <taxon>Pentatomomorpha</taxon>
        <taxon>Pentatomoidea</taxon>
        <taxon>Pentatomidae</taxon>
        <taxon>Pentatominae</taxon>
        <taxon>Nezara</taxon>
    </lineage>
</organism>
<sequence>MRTVNNKMQADTALHRENSTTILSSSIDRIRCIELHGRDAIVILMNKLKGKERPSESRTTAIQFRILREDSKQDIQRRKSAVIEIGVEAGMRSYVTHGS</sequence>
<dbReference type="Proteomes" id="UP001152798">
    <property type="component" value="Chromosome 5"/>
</dbReference>
<reference evidence="1" key="1">
    <citation type="submission" date="2022-01" db="EMBL/GenBank/DDBJ databases">
        <authorList>
            <person name="King R."/>
        </authorList>
    </citation>
    <scope>NUCLEOTIDE SEQUENCE</scope>
</reference>
<evidence type="ECO:0000313" key="1">
    <source>
        <dbReference type="EMBL" id="CAH1401112.1"/>
    </source>
</evidence>
<name>A0A9P0MSL2_NEZVI</name>
<accession>A0A9P0MSL2</accession>
<dbReference type="EMBL" id="OV725081">
    <property type="protein sequence ID" value="CAH1401112.1"/>
    <property type="molecule type" value="Genomic_DNA"/>
</dbReference>
<evidence type="ECO:0000313" key="2">
    <source>
        <dbReference type="Proteomes" id="UP001152798"/>
    </source>
</evidence>
<gene>
    <name evidence="1" type="ORF">NEZAVI_LOCUS10199</name>
</gene>
<keyword evidence="2" id="KW-1185">Reference proteome</keyword>
<dbReference type="AlphaFoldDB" id="A0A9P0MSL2"/>